<dbReference type="PROSITE" id="PS00893">
    <property type="entry name" value="NUDIX_BOX"/>
    <property type="match status" value="1"/>
</dbReference>
<accession>A0A2P2C4Y9</accession>
<dbReference type="PANTHER" id="PTHR43046">
    <property type="entry name" value="GDP-MANNOSE MANNOSYL HYDROLASE"/>
    <property type="match status" value="1"/>
</dbReference>
<evidence type="ECO:0000259" key="4">
    <source>
        <dbReference type="PROSITE" id="PS51462"/>
    </source>
</evidence>
<dbReference type="SUPFAM" id="SSF55811">
    <property type="entry name" value="Nudix"/>
    <property type="match status" value="1"/>
</dbReference>
<sequence length="159" mass="17821">MPRMTVKLLLVDEDDRVLLIRSTDPSSGTQCWYPVGGGVEAGESLQQAASREAHEETGLSTVPVGSPVWTRDHTYRYDGRTVEVHEDWLLHRVGHFEPSPAALSDFETRTIAGFRWWRADDLSRTTDTVFPPRLGELLAALLRHGLPQEPIDITEPFSA</sequence>
<dbReference type="PRINTS" id="PR00502">
    <property type="entry name" value="NUDIXFAMILY"/>
</dbReference>
<organism evidence="5">
    <name type="scientific">metagenome</name>
    <dbReference type="NCBI Taxonomy" id="256318"/>
    <lineage>
        <taxon>unclassified sequences</taxon>
        <taxon>metagenomes</taxon>
    </lineage>
</organism>
<reference evidence="5" key="1">
    <citation type="submission" date="2015-08" db="EMBL/GenBank/DDBJ databases">
        <authorList>
            <person name="Babu N.S."/>
            <person name="Beckwith C.J."/>
            <person name="Beseler K.G."/>
            <person name="Brison A."/>
            <person name="Carone J.V."/>
            <person name="Caskin T.P."/>
            <person name="Diamond M."/>
            <person name="Durham M.E."/>
            <person name="Foxe J.M."/>
            <person name="Go M."/>
            <person name="Henderson B.A."/>
            <person name="Jones I.B."/>
            <person name="McGettigan J.A."/>
            <person name="Micheletti S.J."/>
            <person name="Nasrallah M.E."/>
            <person name="Ortiz D."/>
            <person name="Piller C.R."/>
            <person name="Privatt S.R."/>
            <person name="Schneider S.L."/>
            <person name="Sharp S."/>
            <person name="Smith T.C."/>
            <person name="Stanton J.D."/>
            <person name="Ullery H.E."/>
            <person name="Wilson R.J."/>
            <person name="Serrano M.G."/>
            <person name="Buck G."/>
            <person name="Lee V."/>
            <person name="Wang Y."/>
            <person name="Carvalho R."/>
            <person name="Voegtly L."/>
            <person name="Shi R."/>
            <person name="Duckworth R."/>
            <person name="Johnson A."/>
            <person name="Loviza R."/>
            <person name="Walstead R."/>
            <person name="Shah Z."/>
            <person name="Kiflezghi M."/>
            <person name="Wade K."/>
            <person name="Ball S.L."/>
            <person name="Bradley K.W."/>
            <person name="Asai D.J."/>
            <person name="Bowman C.A."/>
            <person name="Russell D.A."/>
            <person name="Pope W.H."/>
            <person name="Jacobs-Sera D."/>
            <person name="Hendrix R.W."/>
            <person name="Hatfull G.F."/>
        </authorList>
    </citation>
    <scope>NUCLEOTIDE SEQUENCE</scope>
</reference>
<dbReference type="Gene3D" id="3.90.79.10">
    <property type="entry name" value="Nucleoside Triphosphate Pyrophosphohydrolase"/>
    <property type="match status" value="1"/>
</dbReference>
<dbReference type="InterPro" id="IPR015797">
    <property type="entry name" value="NUDIX_hydrolase-like_dom_sf"/>
</dbReference>
<name>A0A2P2C4Y9_9ZZZZ</name>
<dbReference type="PANTHER" id="PTHR43046:SF12">
    <property type="entry name" value="GDP-MANNOSE MANNOSYL HYDROLASE"/>
    <property type="match status" value="1"/>
</dbReference>
<protein>
    <recommendedName>
        <fullName evidence="4">Nudix hydrolase domain-containing protein</fullName>
    </recommendedName>
</protein>
<dbReference type="GO" id="GO:0016787">
    <property type="term" value="F:hydrolase activity"/>
    <property type="evidence" value="ECO:0007669"/>
    <property type="project" value="UniProtKB-KW"/>
</dbReference>
<keyword evidence="3" id="KW-0460">Magnesium</keyword>
<dbReference type="CDD" id="cd04685">
    <property type="entry name" value="NUDIX_Hydrolase"/>
    <property type="match status" value="1"/>
</dbReference>
<evidence type="ECO:0000256" key="2">
    <source>
        <dbReference type="ARBA" id="ARBA00022801"/>
    </source>
</evidence>
<keyword evidence="2" id="KW-0378">Hydrolase</keyword>
<gene>
    <name evidence="5" type="ORF">NOCA1120334</name>
</gene>
<dbReference type="PROSITE" id="PS51462">
    <property type="entry name" value="NUDIX"/>
    <property type="match status" value="1"/>
</dbReference>
<evidence type="ECO:0000313" key="5">
    <source>
        <dbReference type="EMBL" id="CUR57029.1"/>
    </source>
</evidence>
<evidence type="ECO:0000256" key="3">
    <source>
        <dbReference type="ARBA" id="ARBA00022842"/>
    </source>
</evidence>
<proteinExistence type="predicted"/>
<feature type="domain" description="Nudix hydrolase" evidence="4">
    <location>
        <begin position="1"/>
        <end position="141"/>
    </location>
</feature>
<dbReference type="AlphaFoldDB" id="A0A2P2C4Y9"/>
<evidence type="ECO:0000256" key="1">
    <source>
        <dbReference type="ARBA" id="ARBA00001946"/>
    </source>
</evidence>
<dbReference type="InterPro" id="IPR020476">
    <property type="entry name" value="Nudix_hydrolase"/>
</dbReference>
<dbReference type="InterPro" id="IPR020084">
    <property type="entry name" value="NUDIX_hydrolase_CS"/>
</dbReference>
<dbReference type="Pfam" id="PF00293">
    <property type="entry name" value="NUDIX"/>
    <property type="match status" value="1"/>
</dbReference>
<dbReference type="EMBL" id="CZKB01000004">
    <property type="protein sequence ID" value="CUR57029.1"/>
    <property type="molecule type" value="Genomic_DNA"/>
</dbReference>
<comment type="cofactor">
    <cofactor evidence="1">
        <name>Mg(2+)</name>
        <dbReference type="ChEBI" id="CHEBI:18420"/>
    </cofactor>
</comment>
<dbReference type="InterPro" id="IPR000086">
    <property type="entry name" value="NUDIX_hydrolase_dom"/>
</dbReference>